<protein>
    <submittedName>
        <fullName evidence="1">Uncharacterized protein</fullName>
    </submittedName>
</protein>
<dbReference type="RefSeq" id="WP_250924637.1">
    <property type="nucleotide sequence ID" value="NZ_JAMQAW010000118.1"/>
</dbReference>
<proteinExistence type="predicted"/>
<keyword evidence="2" id="KW-1185">Reference proteome</keyword>
<gene>
    <name evidence="1" type="ORF">NBG84_39865</name>
</gene>
<organism evidence="1 2">
    <name type="scientific">Streptomyces albipurpureus</name>
    <dbReference type="NCBI Taxonomy" id="2897419"/>
    <lineage>
        <taxon>Bacteria</taxon>
        <taxon>Bacillati</taxon>
        <taxon>Actinomycetota</taxon>
        <taxon>Actinomycetes</taxon>
        <taxon>Kitasatosporales</taxon>
        <taxon>Streptomycetaceae</taxon>
        <taxon>Streptomyces</taxon>
    </lineage>
</organism>
<dbReference type="EMBL" id="JAMQAW010000118">
    <property type="protein sequence ID" value="MCM2394358.1"/>
    <property type="molecule type" value="Genomic_DNA"/>
</dbReference>
<comment type="caution">
    <text evidence="1">The sequence shown here is derived from an EMBL/GenBank/DDBJ whole genome shotgun (WGS) entry which is preliminary data.</text>
</comment>
<name>A0ABT0V481_9ACTN</name>
<accession>A0ABT0V481</accession>
<evidence type="ECO:0000313" key="2">
    <source>
        <dbReference type="Proteomes" id="UP001431429"/>
    </source>
</evidence>
<reference evidence="1" key="1">
    <citation type="submission" date="2022-06" db="EMBL/GenBank/DDBJ databases">
        <title>Genome public.</title>
        <authorList>
            <person name="Sun Q."/>
        </authorList>
    </citation>
    <scope>NUCLEOTIDE SEQUENCE</scope>
    <source>
        <strain evidence="1">CWNU-1</strain>
    </source>
</reference>
<evidence type="ECO:0000313" key="1">
    <source>
        <dbReference type="EMBL" id="MCM2394358.1"/>
    </source>
</evidence>
<sequence length="140" mass="14164">MARVYATSADYQAYTGETPPEGIDAVLGRASTFLDSRVFRLCGYDADPATGMPTNAVVVAAFTAAVCAQVQWWGETGDELGTAGRYGTVKIGSVALSGPGSSAGGSAASVGGREVADAALEALRSPDLTPDIFVLGLVVS</sequence>
<dbReference type="Proteomes" id="UP001431429">
    <property type="component" value="Unassembled WGS sequence"/>
</dbReference>